<dbReference type="InterPro" id="IPR009008">
    <property type="entry name" value="Val/Leu/Ile-tRNA-synth_edit"/>
</dbReference>
<dbReference type="Pfam" id="PF00133">
    <property type="entry name" value="tRNA-synt_1"/>
    <property type="match status" value="1"/>
</dbReference>
<evidence type="ECO:0000256" key="6">
    <source>
        <dbReference type="ARBA" id="ARBA00022917"/>
    </source>
</evidence>
<comment type="similarity">
    <text evidence="1">Belongs to the class-I aminoacyl-tRNA synthetase family.</text>
</comment>
<dbReference type="FunFam" id="3.90.740.10:FF:000009">
    <property type="entry name" value="Isoleucyl-tRNA synthetase 2, mitochondrial"/>
    <property type="match status" value="1"/>
</dbReference>
<evidence type="ECO:0000313" key="10">
    <source>
        <dbReference type="EMBL" id="KAL1138903.1"/>
    </source>
</evidence>
<evidence type="ECO:0000256" key="1">
    <source>
        <dbReference type="ARBA" id="ARBA00005594"/>
    </source>
</evidence>
<protein>
    <recommendedName>
        <fullName evidence="2">isoleucine--tRNA ligase</fullName>
        <ecNumber evidence="2">6.1.1.5</ecNumber>
    </recommendedName>
    <alternativeName>
        <fullName evidence="8">Isoleucyl-tRNA synthetase</fullName>
    </alternativeName>
</protein>
<keyword evidence="4" id="KW-0547">Nucleotide-binding</keyword>
<evidence type="ECO:0000313" key="11">
    <source>
        <dbReference type="Proteomes" id="UP001558652"/>
    </source>
</evidence>
<dbReference type="GO" id="GO:0004822">
    <property type="term" value="F:isoleucine-tRNA ligase activity"/>
    <property type="evidence" value="ECO:0007669"/>
    <property type="project" value="UniProtKB-EC"/>
</dbReference>
<feature type="domain" description="Aminoacyl-tRNA synthetase class Ia" evidence="9">
    <location>
        <begin position="1"/>
        <end position="561"/>
    </location>
</feature>
<dbReference type="PANTHER" id="PTHR42765">
    <property type="entry name" value="SOLEUCYL-TRNA SYNTHETASE"/>
    <property type="match status" value="1"/>
</dbReference>
<dbReference type="Gene3D" id="3.40.50.620">
    <property type="entry name" value="HUPs"/>
    <property type="match status" value="2"/>
</dbReference>
<dbReference type="InterPro" id="IPR002301">
    <property type="entry name" value="Ile-tRNA-ligase"/>
</dbReference>
<evidence type="ECO:0000256" key="8">
    <source>
        <dbReference type="ARBA" id="ARBA00032665"/>
    </source>
</evidence>
<proteinExistence type="inferred from homology"/>
<sequence length="562" mass="63998">MGHFVNKILKDIIIRRKVLEGIRVDYRPGWDCHGLPIELKVLHNLASSKTPMDIRKKARTYAKQAIADQKEVFRSWGVMADWDNDCYYTYDPSYIKNQLIQFYQLFKKGLIYRDLKPVYWSPSSKTALAEAELEYNPNHKSRALTVRLEVSNGLAIWGPGPVYLLIWTTTPWTLPSNQAVAFNQNFNYVVTTIEGLEGKYILAKSLLESLKSKLQSNIEVITEFSGSHLVGITYKHPFSAEELPLIAAEYVTPDVGTGLVHTAPAHGHDDFILAKKHNLIVKCCVDENGNYTREAGCDLSSMDVLGGGANKVIDLLKRDIVHSETVVHSYPYDWRTKCPVIVRASKQWFIDTSRIKDRAIELAKNILVYPNRNMGGLISQVEKRPYWCISRQRVWGVPIPVIYDKNDVPIINKELLNCYLSQVDNKGPDFWWSSKLEEMIPEVISEQLNIDMKSSRKGQDILDIWFDSGLSWSYNLEDKVADLYLEGIDQFTGWFQSSLLTSVALADRSPYKTLFVHGFAVDEEGRKMSKSIGNVVDPQVIIRGGEDRKKEPALGLDILRFV</sequence>
<dbReference type="SUPFAM" id="SSF52374">
    <property type="entry name" value="Nucleotidylyl transferase"/>
    <property type="match status" value="1"/>
</dbReference>
<dbReference type="Gene3D" id="3.90.740.10">
    <property type="entry name" value="Valyl/Leucyl/Isoleucyl-tRNA synthetase, editing domain"/>
    <property type="match status" value="1"/>
</dbReference>
<evidence type="ECO:0000256" key="7">
    <source>
        <dbReference type="ARBA" id="ARBA00023146"/>
    </source>
</evidence>
<dbReference type="Proteomes" id="UP001558652">
    <property type="component" value="Unassembled WGS sequence"/>
</dbReference>
<dbReference type="SUPFAM" id="SSF50677">
    <property type="entry name" value="ValRS/IleRS/LeuRS editing domain"/>
    <property type="match status" value="1"/>
</dbReference>
<keyword evidence="7" id="KW-0030">Aminoacyl-tRNA synthetase</keyword>
<comment type="caution">
    <text evidence="10">The sequence shown here is derived from an EMBL/GenBank/DDBJ whole genome shotgun (WGS) entry which is preliminary data.</text>
</comment>
<name>A0ABD0YSE1_9HEMI</name>
<dbReference type="EMBL" id="JBFDAA010000003">
    <property type="protein sequence ID" value="KAL1138903.1"/>
    <property type="molecule type" value="Genomic_DNA"/>
</dbReference>
<accession>A0ABD0YSE1</accession>
<evidence type="ECO:0000256" key="3">
    <source>
        <dbReference type="ARBA" id="ARBA00022598"/>
    </source>
</evidence>
<organism evidence="10 11">
    <name type="scientific">Ranatra chinensis</name>
    <dbReference type="NCBI Taxonomy" id="642074"/>
    <lineage>
        <taxon>Eukaryota</taxon>
        <taxon>Metazoa</taxon>
        <taxon>Ecdysozoa</taxon>
        <taxon>Arthropoda</taxon>
        <taxon>Hexapoda</taxon>
        <taxon>Insecta</taxon>
        <taxon>Pterygota</taxon>
        <taxon>Neoptera</taxon>
        <taxon>Paraneoptera</taxon>
        <taxon>Hemiptera</taxon>
        <taxon>Heteroptera</taxon>
        <taxon>Panheteroptera</taxon>
        <taxon>Nepomorpha</taxon>
        <taxon>Nepidae</taxon>
        <taxon>Ranatrinae</taxon>
        <taxon>Ranatra</taxon>
    </lineage>
</organism>
<dbReference type="InterPro" id="IPR014729">
    <property type="entry name" value="Rossmann-like_a/b/a_fold"/>
</dbReference>
<dbReference type="PRINTS" id="PR00984">
    <property type="entry name" value="TRNASYNTHILE"/>
</dbReference>
<dbReference type="InterPro" id="IPR050081">
    <property type="entry name" value="Ile-tRNA_ligase"/>
</dbReference>
<keyword evidence="5" id="KW-0067">ATP-binding</keyword>
<dbReference type="AlphaFoldDB" id="A0ABD0YSE1"/>
<keyword evidence="11" id="KW-1185">Reference proteome</keyword>
<dbReference type="PANTHER" id="PTHR42765:SF1">
    <property type="entry name" value="ISOLEUCINE--TRNA LIGASE, MITOCHONDRIAL"/>
    <property type="match status" value="1"/>
</dbReference>
<evidence type="ECO:0000256" key="5">
    <source>
        <dbReference type="ARBA" id="ARBA00022840"/>
    </source>
</evidence>
<evidence type="ECO:0000256" key="2">
    <source>
        <dbReference type="ARBA" id="ARBA00013165"/>
    </source>
</evidence>
<dbReference type="EC" id="6.1.1.5" evidence="2"/>
<dbReference type="InterPro" id="IPR002300">
    <property type="entry name" value="aa-tRNA-synth_Ia"/>
</dbReference>
<keyword evidence="3" id="KW-0436">Ligase</keyword>
<evidence type="ECO:0000256" key="4">
    <source>
        <dbReference type="ARBA" id="ARBA00022741"/>
    </source>
</evidence>
<keyword evidence="6" id="KW-0648">Protein biosynthesis</keyword>
<dbReference type="GO" id="GO:0006412">
    <property type="term" value="P:translation"/>
    <property type="evidence" value="ECO:0007669"/>
    <property type="project" value="UniProtKB-KW"/>
</dbReference>
<dbReference type="GO" id="GO:0005524">
    <property type="term" value="F:ATP binding"/>
    <property type="evidence" value="ECO:0007669"/>
    <property type="project" value="UniProtKB-KW"/>
</dbReference>
<reference evidence="10 11" key="1">
    <citation type="submission" date="2024-07" db="EMBL/GenBank/DDBJ databases">
        <title>Chromosome-level genome assembly of the water stick insect Ranatra chinensis (Heteroptera: Nepidae).</title>
        <authorList>
            <person name="Liu X."/>
        </authorList>
    </citation>
    <scope>NUCLEOTIDE SEQUENCE [LARGE SCALE GENOMIC DNA]</scope>
    <source>
        <strain evidence="10">Cailab_2021Rc</strain>
        <tissue evidence="10">Muscle</tissue>
    </source>
</reference>
<gene>
    <name evidence="10" type="ORF">AAG570_008965</name>
</gene>
<evidence type="ECO:0000259" key="9">
    <source>
        <dbReference type="Pfam" id="PF00133"/>
    </source>
</evidence>